<sequence>MLTIMYVTNQIHQEVVQILENIPGISWKAKAYESMKNNSYLSLNNKFRNQAQFSKSMIEKFMFINSKQAPDYWDWVQMNPGCSDVVLDKGSCSSSPQVSVVNTFSDFRCFQGKDSERVEHSAQYVLNCAQCSECDNKYCPTGAIWDFLIDRGTVTESCISYKSGITGQIGKCPTKCDNGSDLQFFKARKVISICQQEQNSTKREDMIKEALINGPISTEIYVSEDLYYYESGIYKHEYGEGTGEWNACEIVGYGQENGIKFWKIKNVWGREWGENGYFKVLRGSSDTYGESDIEFDCYQAIV</sequence>
<dbReference type="SMART" id="SM00645">
    <property type="entry name" value="Pept_C1"/>
    <property type="match status" value="1"/>
</dbReference>
<dbReference type="AlphaFoldDB" id="A0AA86N668"/>
<proteinExistence type="inferred from homology"/>
<evidence type="ECO:0000313" key="3">
    <source>
        <dbReference type="EMBL" id="CAI9913580.1"/>
    </source>
</evidence>
<evidence type="ECO:0000256" key="1">
    <source>
        <dbReference type="ARBA" id="ARBA00008455"/>
    </source>
</evidence>
<reference evidence="3" key="1">
    <citation type="submission" date="2023-06" db="EMBL/GenBank/DDBJ databases">
        <authorList>
            <person name="Kurt Z."/>
        </authorList>
    </citation>
    <scope>NUCLEOTIDE SEQUENCE</scope>
</reference>
<accession>A0AA86N668</accession>
<dbReference type="InterPro" id="IPR038765">
    <property type="entry name" value="Papain-like_cys_pep_sf"/>
</dbReference>
<dbReference type="Proteomes" id="UP001642409">
    <property type="component" value="Unassembled WGS sequence"/>
</dbReference>
<feature type="domain" description="Peptidase C1A papain C-terminal" evidence="2">
    <location>
        <begin position="69"/>
        <end position="301"/>
    </location>
</feature>
<dbReference type="EMBL" id="CAXDID020000289">
    <property type="protein sequence ID" value="CAL6071269.1"/>
    <property type="molecule type" value="Genomic_DNA"/>
</dbReference>
<name>A0AA86N668_9EUKA</name>
<dbReference type="GO" id="GO:0006508">
    <property type="term" value="P:proteolysis"/>
    <property type="evidence" value="ECO:0007669"/>
    <property type="project" value="InterPro"/>
</dbReference>
<evidence type="ECO:0000259" key="2">
    <source>
        <dbReference type="SMART" id="SM00645"/>
    </source>
</evidence>
<dbReference type="PANTHER" id="PTHR12411">
    <property type="entry name" value="CYSTEINE PROTEASE FAMILY C1-RELATED"/>
    <property type="match status" value="1"/>
</dbReference>
<gene>
    <name evidence="3" type="ORF">HINF_LOCUS1225</name>
    <name evidence="4" type="ORF">HINF_LOCUS55066</name>
</gene>
<reference evidence="4 5" key="2">
    <citation type="submission" date="2024-07" db="EMBL/GenBank/DDBJ databases">
        <authorList>
            <person name="Akdeniz Z."/>
        </authorList>
    </citation>
    <scope>NUCLEOTIDE SEQUENCE [LARGE SCALE GENOMIC DNA]</scope>
</reference>
<dbReference type="InterPro" id="IPR013128">
    <property type="entry name" value="Peptidase_C1A"/>
</dbReference>
<dbReference type="Pfam" id="PF00112">
    <property type="entry name" value="Peptidase_C1"/>
    <property type="match status" value="1"/>
</dbReference>
<evidence type="ECO:0000313" key="4">
    <source>
        <dbReference type="EMBL" id="CAL6071269.1"/>
    </source>
</evidence>
<organism evidence="3">
    <name type="scientific">Hexamita inflata</name>
    <dbReference type="NCBI Taxonomy" id="28002"/>
    <lineage>
        <taxon>Eukaryota</taxon>
        <taxon>Metamonada</taxon>
        <taxon>Diplomonadida</taxon>
        <taxon>Hexamitidae</taxon>
        <taxon>Hexamitinae</taxon>
        <taxon>Hexamita</taxon>
    </lineage>
</organism>
<dbReference type="GO" id="GO:0008234">
    <property type="term" value="F:cysteine-type peptidase activity"/>
    <property type="evidence" value="ECO:0007669"/>
    <property type="project" value="InterPro"/>
</dbReference>
<keyword evidence="5" id="KW-1185">Reference proteome</keyword>
<protein>
    <submittedName>
        <fullName evidence="3">Cathepsin B</fullName>
    </submittedName>
    <submittedName>
        <fullName evidence="4">Cathepsin_B</fullName>
    </submittedName>
</protein>
<comment type="caution">
    <text evidence="3">The sequence shown here is derived from an EMBL/GenBank/DDBJ whole genome shotgun (WGS) entry which is preliminary data.</text>
</comment>
<dbReference type="Gene3D" id="3.90.70.10">
    <property type="entry name" value="Cysteine proteinases"/>
    <property type="match status" value="1"/>
</dbReference>
<comment type="similarity">
    <text evidence="1">Belongs to the peptidase C1 family.</text>
</comment>
<dbReference type="EMBL" id="CATOUU010000026">
    <property type="protein sequence ID" value="CAI9913580.1"/>
    <property type="molecule type" value="Genomic_DNA"/>
</dbReference>
<dbReference type="InterPro" id="IPR000668">
    <property type="entry name" value="Peptidase_C1A_C"/>
</dbReference>
<dbReference type="SUPFAM" id="SSF54001">
    <property type="entry name" value="Cysteine proteinases"/>
    <property type="match status" value="1"/>
</dbReference>
<evidence type="ECO:0000313" key="5">
    <source>
        <dbReference type="Proteomes" id="UP001642409"/>
    </source>
</evidence>